<accession>A0ABQ8UYA3</accession>
<name>A0ABQ8UYA3_9EUKA</name>
<gene>
    <name evidence="1" type="ORF">PAPYR_1003</name>
</gene>
<dbReference type="EMBL" id="JAPMOS010000003">
    <property type="protein sequence ID" value="KAJ4462379.1"/>
    <property type="molecule type" value="Genomic_DNA"/>
</dbReference>
<reference evidence="1" key="1">
    <citation type="journal article" date="2022" name="bioRxiv">
        <title>Genomics of Preaxostyla Flagellates Illuminates Evolutionary Transitions and the Path Towards Mitochondrial Loss.</title>
        <authorList>
            <person name="Novak L.V.F."/>
            <person name="Treitli S.C."/>
            <person name="Pyrih J."/>
            <person name="Halakuc P."/>
            <person name="Pipaliya S.V."/>
            <person name="Vacek V."/>
            <person name="Brzon O."/>
            <person name="Soukal P."/>
            <person name="Eme L."/>
            <person name="Dacks J.B."/>
            <person name="Karnkowska A."/>
            <person name="Elias M."/>
            <person name="Hampl V."/>
        </authorList>
    </citation>
    <scope>NUCLEOTIDE SEQUENCE</scope>
    <source>
        <strain evidence="1">RCP-MX</strain>
    </source>
</reference>
<protein>
    <submittedName>
        <fullName evidence="1">Uncharacterized protein</fullName>
    </submittedName>
</protein>
<sequence length="158" mass="18366">MFLNKENKELMKRLKLSRHDLFEKWVALLSVLLAPTRGIERVRTTYARAMTETCNVLVFLEVPLADAKRKTPEEFFGELVRFVDQFAMVIPKEKEGARKKSVSICVDMLCRYVSICCVDMCRYVVSICVDMLCRYVSICCVDMCRYVVSICVDMCRFV</sequence>
<keyword evidence="2" id="KW-1185">Reference proteome</keyword>
<dbReference type="Proteomes" id="UP001141327">
    <property type="component" value="Unassembled WGS sequence"/>
</dbReference>
<comment type="caution">
    <text evidence="1">The sequence shown here is derived from an EMBL/GenBank/DDBJ whole genome shotgun (WGS) entry which is preliminary data.</text>
</comment>
<organism evidence="1 2">
    <name type="scientific">Paratrimastix pyriformis</name>
    <dbReference type="NCBI Taxonomy" id="342808"/>
    <lineage>
        <taxon>Eukaryota</taxon>
        <taxon>Metamonada</taxon>
        <taxon>Preaxostyla</taxon>
        <taxon>Paratrimastigidae</taxon>
        <taxon>Paratrimastix</taxon>
    </lineage>
</organism>
<evidence type="ECO:0000313" key="2">
    <source>
        <dbReference type="Proteomes" id="UP001141327"/>
    </source>
</evidence>
<proteinExistence type="predicted"/>
<evidence type="ECO:0000313" key="1">
    <source>
        <dbReference type="EMBL" id="KAJ4462379.1"/>
    </source>
</evidence>